<name>A0A914WYE1_9BILA</name>
<evidence type="ECO:0000256" key="2">
    <source>
        <dbReference type="SAM" id="SignalP"/>
    </source>
</evidence>
<dbReference type="WBParaSite" id="PSAMB.scaffold5298size12095.g26289.t1">
    <property type="protein sequence ID" value="PSAMB.scaffold5298size12095.g26289.t1"/>
    <property type="gene ID" value="PSAMB.scaffold5298size12095.g26289"/>
</dbReference>
<dbReference type="Proteomes" id="UP000887566">
    <property type="component" value="Unplaced"/>
</dbReference>
<keyword evidence="2" id="KW-0732">Signal</keyword>
<evidence type="ECO:0000313" key="4">
    <source>
        <dbReference type="WBParaSite" id="PSAMB.scaffold5298size12095.g26289.t1"/>
    </source>
</evidence>
<organism evidence="3 4">
    <name type="scientific">Plectus sambesii</name>
    <dbReference type="NCBI Taxonomy" id="2011161"/>
    <lineage>
        <taxon>Eukaryota</taxon>
        <taxon>Metazoa</taxon>
        <taxon>Ecdysozoa</taxon>
        <taxon>Nematoda</taxon>
        <taxon>Chromadorea</taxon>
        <taxon>Plectida</taxon>
        <taxon>Plectina</taxon>
        <taxon>Plectoidea</taxon>
        <taxon>Plectidae</taxon>
        <taxon>Plectus</taxon>
    </lineage>
</organism>
<accession>A0A914WYE1</accession>
<dbReference type="AlphaFoldDB" id="A0A914WYE1"/>
<evidence type="ECO:0000256" key="1">
    <source>
        <dbReference type="SAM" id="MobiDB-lite"/>
    </source>
</evidence>
<feature type="chain" id="PRO_5037977534" evidence="2">
    <location>
        <begin position="16"/>
        <end position="120"/>
    </location>
</feature>
<keyword evidence="3" id="KW-1185">Reference proteome</keyword>
<sequence length="120" mass="12724">MRVGTLLAIRPLVIACVFRGVEDYLLSSTPRNLPPVCTLVLLLSLDGRQCDLVRAIGAGPAESNLSARRPSGSVIRRSVAGREQTPEQSSPPPSPLPGSDATCATAFDWRTTGACELRPP</sequence>
<evidence type="ECO:0000313" key="3">
    <source>
        <dbReference type="Proteomes" id="UP000887566"/>
    </source>
</evidence>
<protein>
    <submittedName>
        <fullName evidence="4">Secreted protein</fullName>
    </submittedName>
</protein>
<feature type="signal peptide" evidence="2">
    <location>
        <begin position="1"/>
        <end position="15"/>
    </location>
</feature>
<reference evidence="4" key="1">
    <citation type="submission" date="2022-11" db="UniProtKB">
        <authorList>
            <consortium name="WormBaseParasite"/>
        </authorList>
    </citation>
    <scope>IDENTIFICATION</scope>
</reference>
<feature type="region of interest" description="Disordered" evidence="1">
    <location>
        <begin position="62"/>
        <end position="102"/>
    </location>
</feature>
<proteinExistence type="predicted"/>